<evidence type="ECO:0000259" key="3">
    <source>
        <dbReference type="Pfam" id="PF02678"/>
    </source>
</evidence>
<dbReference type="Proteomes" id="UP001236585">
    <property type="component" value="Chromosome"/>
</dbReference>
<feature type="domain" description="Pirin N-terminal" evidence="3">
    <location>
        <begin position="11"/>
        <end position="120"/>
    </location>
</feature>
<evidence type="ECO:0000256" key="1">
    <source>
        <dbReference type="ARBA" id="ARBA00008416"/>
    </source>
</evidence>
<dbReference type="EMBL" id="CP126981">
    <property type="protein sequence ID" value="WIM86986.1"/>
    <property type="molecule type" value="Genomic_DNA"/>
</dbReference>
<dbReference type="Pfam" id="PF17954">
    <property type="entry name" value="Pirin_C_2"/>
    <property type="match status" value="1"/>
</dbReference>
<protein>
    <submittedName>
        <fullName evidence="5">Pirin family protein</fullName>
    </submittedName>
</protein>
<dbReference type="InterPro" id="IPR041602">
    <property type="entry name" value="Quercetinase_C"/>
</dbReference>
<gene>
    <name evidence="5" type="ORF">PT015_19230</name>
</gene>
<reference evidence="5 6" key="1">
    <citation type="journal article" date="2023" name="Microbiol. Resour. Announc.">
        <title>Complete Genome Sequence of Mycobacterium wuenschmanii, a novel Nontuberculous Mycobacterium Isolated from a captive population of Amazon Milk Frogs.</title>
        <authorList>
            <person name="Hicks J."/>
            <person name="Zeineldin M."/>
            <person name="Ward H."/>
            <person name="Wuenschmann A."/>
            <person name="Camp P."/>
            <person name="Farrell D."/>
            <person name="Lehman K."/>
            <person name="Thacker T."/>
            <person name="Cuthbert E."/>
        </authorList>
    </citation>
    <scope>NUCLEOTIDE SEQUENCE [LARGE SCALE GENOMIC DNA]</scope>
    <source>
        <strain evidence="5 6">Wuenschmanii</strain>
    </source>
</reference>
<sequence>MTVDIRRAGERAVTTTSWLNSRHSFSFGDHYDPGNTHHGVLLVSNDDIVSPAAGFDTHPHRDMEIVTWVLEGSLAHRDSAGNSGVIYPGLAQRMSAGSGITHSEKNASDTEPVRFVQMWVQPDVAGIDPGYQQQTITDDDLNGRLVPIASGIPGHDAAVSIHNRSAALHIARLQPGDEITLPGAAFLHVFLARGRVEFEQAELHEGDALRLTAADEERVIAREIAELLVWEMHAGLGG</sequence>
<dbReference type="InterPro" id="IPR011051">
    <property type="entry name" value="RmlC_Cupin_sf"/>
</dbReference>
<dbReference type="SUPFAM" id="SSF51182">
    <property type="entry name" value="RmlC-like cupins"/>
    <property type="match status" value="1"/>
</dbReference>
<comment type="similarity">
    <text evidence="1 2">Belongs to the pirin family.</text>
</comment>
<organism evidence="5 6">
    <name type="scientific">Candidatus Mycobacterium wuenschmannii</name>
    <dbReference type="NCBI Taxonomy" id="3027808"/>
    <lineage>
        <taxon>Bacteria</taxon>
        <taxon>Bacillati</taxon>
        <taxon>Actinomycetota</taxon>
        <taxon>Actinomycetes</taxon>
        <taxon>Mycobacteriales</taxon>
        <taxon>Mycobacteriaceae</taxon>
        <taxon>Mycobacterium</taxon>
    </lineage>
</organism>
<feature type="domain" description="Quercetin 2,3-dioxygenase C-terminal cupin" evidence="4">
    <location>
        <begin position="154"/>
        <end position="232"/>
    </location>
</feature>
<keyword evidence="6" id="KW-1185">Reference proteome</keyword>
<dbReference type="InterPro" id="IPR003829">
    <property type="entry name" value="Pirin_N_dom"/>
</dbReference>
<accession>A0ABY8VUK3</accession>
<dbReference type="Pfam" id="PF02678">
    <property type="entry name" value="Pirin"/>
    <property type="match status" value="1"/>
</dbReference>
<dbReference type="CDD" id="cd02910">
    <property type="entry name" value="cupin_Yhhw_N"/>
    <property type="match status" value="1"/>
</dbReference>
<dbReference type="Gene3D" id="2.60.120.10">
    <property type="entry name" value="Jelly Rolls"/>
    <property type="match status" value="2"/>
</dbReference>
<name>A0ABY8VUK3_9MYCO</name>
<evidence type="ECO:0000259" key="4">
    <source>
        <dbReference type="Pfam" id="PF17954"/>
    </source>
</evidence>
<proteinExistence type="inferred from homology"/>
<dbReference type="PANTHER" id="PTHR43212:SF3">
    <property type="entry name" value="QUERCETIN 2,3-DIOXYGENASE"/>
    <property type="match status" value="1"/>
</dbReference>
<evidence type="ECO:0000313" key="5">
    <source>
        <dbReference type="EMBL" id="WIM86986.1"/>
    </source>
</evidence>
<evidence type="ECO:0000256" key="2">
    <source>
        <dbReference type="RuleBase" id="RU003457"/>
    </source>
</evidence>
<dbReference type="InterPro" id="IPR012093">
    <property type="entry name" value="Pirin"/>
</dbReference>
<dbReference type="RefSeq" id="WP_285186553.1">
    <property type="nucleotide sequence ID" value="NZ_CP126981.1"/>
</dbReference>
<dbReference type="PANTHER" id="PTHR43212">
    <property type="entry name" value="QUERCETIN 2,3-DIOXYGENASE"/>
    <property type="match status" value="1"/>
</dbReference>
<dbReference type="InterPro" id="IPR014710">
    <property type="entry name" value="RmlC-like_jellyroll"/>
</dbReference>
<evidence type="ECO:0000313" key="6">
    <source>
        <dbReference type="Proteomes" id="UP001236585"/>
    </source>
</evidence>
<dbReference type="PIRSF" id="PIRSF006232">
    <property type="entry name" value="Pirin"/>
    <property type="match status" value="1"/>
</dbReference>